<keyword evidence="6" id="KW-1185">Reference proteome</keyword>
<dbReference type="GO" id="GO:0043565">
    <property type="term" value="F:sequence-specific DNA binding"/>
    <property type="evidence" value="ECO:0007669"/>
    <property type="project" value="InterPro"/>
</dbReference>
<evidence type="ECO:0000313" key="5">
    <source>
        <dbReference type="EMBL" id="VVJ19486.1"/>
    </source>
</evidence>
<dbReference type="SMART" id="SM00342">
    <property type="entry name" value="HTH_ARAC"/>
    <property type="match status" value="1"/>
</dbReference>
<dbReference type="AlphaFoldDB" id="A0A6I8LVG7"/>
<keyword evidence="1" id="KW-0805">Transcription regulation</keyword>
<proteinExistence type="predicted"/>
<dbReference type="PANTHER" id="PTHR46796:SF7">
    <property type="entry name" value="ARAC FAMILY TRANSCRIPTIONAL REGULATOR"/>
    <property type="match status" value="1"/>
</dbReference>
<dbReference type="Pfam" id="PF12833">
    <property type="entry name" value="HTH_18"/>
    <property type="match status" value="1"/>
</dbReference>
<dbReference type="GO" id="GO:0003700">
    <property type="term" value="F:DNA-binding transcription factor activity"/>
    <property type="evidence" value="ECO:0007669"/>
    <property type="project" value="InterPro"/>
</dbReference>
<evidence type="ECO:0000256" key="2">
    <source>
        <dbReference type="ARBA" id="ARBA00023125"/>
    </source>
</evidence>
<evidence type="ECO:0000313" key="6">
    <source>
        <dbReference type="Proteomes" id="UP000399805"/>
    </source>
</evidence>
<dbReference type="Gene3D" id="1.10.10.60">
    <property type="entry name" value="Homeodomain-like"/>
    <property type="match status" value="2"/>
</dbReference>
<dbReference type="PROSITE" id="PS01124">
    <property type="entry name" value="HTH_ARAC_FAMILY_2"/>
    <property type="match status" value="1"/>
</dbReference>
<accession>A0A6I8LVG7</accession>
<keyword evidence="3" id="KW-0804">Transcription</keyword>
<reference evidence="5 6" key="1">
    <citation type="submission" date="2019-09" db="EMBL/GenBank/DDBJ databases">
        <authorList>
            <person name="Leyn A S."/>
        </authorList>
    </citation>
    <scope>NUCLEOTIDE SEQUENCE [LARGE SCALE GENOMIC DNA]</scope>
    <source>
        <strain evidence="5">AA231_1</strain>
    </source>
</reference>
<dbReference type="SUPFAM" id="SSF46689">
    <property type="entry name" value="Homeodomain-like"/>
    <property type="match status" value="2"/>
</dbReference>
<dbReference type="InterPro" id="IPR032783">
    <property type="entry name" value="AraC_lig"/>
</dbReference>
<evidence type="ECO:0000259" key="4">
    <source>
        <dbReference type="PROSITE" id="PS01124"/>
    </source>
</evidence>
<name>A0A6I8LVG7_9PSEU</name>
<protein>
    <recommendedName>
        <fullName evidence="4">HTH araC/xylS-type domain-containing protein</fullName>
    </recommendedName>
</protein>
<dbReference type="InterPro" id="IPR050204">
    <property type="entry name" value="AraC_XylS_family_regulators"/>
</dbReference>
<dbReference type="Pfam" id="PF12852">
    <property type="entry name" value="Cupin_6"/>
    <property type="match status" value="1"/>
</dbReference>
<dbReference type="InterPro" id="IPR011051">
    <property type="entry name" value="RmlC_Cupin_sf"/>
</dbReference>
<sequence length="295" mass="31354">MADLVASLEKHCLLGAGTRMDVARSRALRVPFHVLLEGECRLHVGRQVFELRPGDVVLIPSGAGHRVVTAGAGRPRGTVETVGEAFATQHSERGGDPVIDLFCGHYAVNAGAGALLFRSLPGAIHVSFGQSSETDEVLRGLSFLLRGEARREGAGTAAILSALSTVLLAMVLRTARGAATADVLWTAVTDEGIAEAVSSVLDDPGADWTIERLSRQVAMSRATFLRRFARETGTTAGEFVTRARMMAAAHLLSTSDATVAVVAGRVGYQSESAFSRAFRAELGTTPARFRRDQRI</sequence>
<organism evidence="5 6">
    <name type="scientific">Amycolatopsis camponoti</name>
    <dbReference type="NCBI Taxonomy" id="2606593"/>
    <lineage>
        <taxon>Bacteria</taxon>
        <taxon>Bacillati</taxon>
        <taxon>Actinomycetota</taxon>
        <taxon>Actinomycetes</taxon>
        <taxon>Pseudonocardiales</taxon>
        <taxon>Pseudonocardiaceae</taxon>
        <taxon>Amycolatopsis</taxon>
    </lineage>
</organism>
<dbReference type="InterPro" id="IPR014710">
    <property type="entry name" value="RmlC-like_jellyroll"/>
</dbReference>
<dbReference type="PRINTS" id="PR00032">
    <property type="entry name" value="HTHARAC"/>
</dbReference>
<dbReference type="InterPro" id="IPR020449">
    <property type="entry name" value="Tscrpt_reg_AraC-type_HTH"/>
</dbReference>
<dbReference type="Proteomes" id="UP000399805">
    <property type="component" value="Unassembled WGS sequence"/>
</dbReference>
<dbReference type="SUPFAM" id="SSF51182">
    <property type="entry name" value="RmlC-like cupins"/>
    <property type="match status" value="1"/>
</dbReference>
<gene>
    <name evidence="5" type="ORF">AA23TX_04507</name>
</gene>
<dbReference type="InterPro" id="IPR018060">
    <property type="entry name" value="HTH_AraC"/>
</dbReference>
<dbReference type="Gene3D" id="2.60.120.10">
    <property type="entry name" value="Jelly Rolls"/>
    <property type="match status" value="1"/>
</dbReference>
<dbReference type="EMBL" id="CABVGP010000002">
    <property type="protein sequence ID" value="VVJ19486.1"/>
    <property type="molecule type" value="Genomic_DNA"/>
</dbReference>
<evidence type="ECO:0000256" key="1">
    <source>
        <dbReference type="ARBA" id="ARBA00023015"/>
    </source>
</evidence>
<feature type="domain" description="HTH araC/xylS-type" evidence="4">
    <location>
        <begin position="191"/>
        <end position="292"/>
    </location>
</feature>
<keyword evidence="2" id="KW-0238">DNA-binding</keyword>
<dbReference type="InterPro" id="IPR009057">
    <property type="entry name" value="Homeodomain-like_sf"/>
</dbReference>
<evidence type="ECO:0000256" key="3">
    <source>
        <dbReference type="ARBA" id="ARBA00023163"/>
    </source>
</evidence>
<dbReference type="PANTHER" id="PTHR46796">
    <property type="entry name" value="HTH-TYPE TRANSCRIPTIONAL ACTIVATOR RHAS-RELATED"/>
    <property type="match status" value="1"/>
</dbReference>